<feature type="region of interest" description="Disordered" evidence="1">
    <location>
        <begin position="435"/>
        <end position="479"/>
    </location>
</feature>
<gene>
    <name evidence="3" type="ORF">MCUN1_000171</name>
</gene>
<evidence type="ECO:0000259" key="2">
    <source>
        <dbReference type="PROSITE" id="PS50086"/>
    </source>
</evidence>
<dbReference type="GO" id="GO:0005096">
    <property type="term" value="F:GTPase activator activity"/>
    <property type="evidence" value="ECO:0007669"/>
    <property type="project" value="TreeGrafter"/>
</dbReference>
<evidence type="ECO:0000256" key="1">
    <source>
        <dbReference type="SAM" id="MobiDB-lite"/>
    </source>
</evidence>
<protein>
    <recommendedName>
        <fullName evidence="2">Rab-GAP TBC domain-containing protein</fullName>
    </recommendedName>
</protein>
<feature type="region of interest" description="Disordered" evidence="1">
    <location>
        <begin position="526"/>
        <end position="569"/>
    </location>
</feature>
<dbReference type="InterPro" id="IPR000195">
    <property type="entry name" value="Rab-GAP-TBC_dom"/>
</dbReference>
<feature type="region of interest" description="Disordered" evidence="1">
    <location>
        <begin position="365"/>
        <end position="399"/>
    </location>
</feature>
<dbReference type="GO" id="GO:0006886">
    <property type="term" value="P:intracellular protein transport"/>
    <property type="evidence" value="ECO:0007669"/>
    <property type="project" value="TreeGrafter"/>
</dbReference>
<dbReference type="PROSITE" id="PS50086">
    <property type="entry name" value="TBC_RABGAP"/>
    <property type="match status" value="1"/>
</dbReference>
<dbReference type="Gene3D" id="1.10.8.270">
    <property type="entry name" value="putative rabgap domain of human tbc1 domain family member 14 like domains"/>
    <property type="match status" value="1"/>
</dbReference>
<name>A0AAF0J4M7_9BASI</name>
<sequence>MAEFVVQSAWAGTSDRLLDQIYKDLNRAIRTRPEFLLKEAHYSSTTGAQGSTDRNAMAIRHVLLDRLAVVNRDYASSVQNGQHRDLLWHSMLRVLFLYSLLNPSVGYIQGMHEVLYVILNVFTVGATPSADAPPRRSEEGLVLGIGSPESVEADAFWCFSLLIGELHELYDFAGGDIDTLKAMRSLDSPLSHTHDNGMVQALNRFSNELHSLDPELHDFLAIHSAHPRLPYYSFRWLACLYASDFPLPAVVQIWDVMLAQQFERRVRSSGNTNEKIGFLIDVGCALMLQVRSELMYPKPTKDGDNDVFGNTMRLLAAYPLKSAHQIITIAQQIQRRRIQLSKESPELPRDSSNRRLPLQARLRKLADDTRAASTTVIHTQPEPAERTETMRAATWSTPDSHKRNLLQRYAEVIQDSNAAASLAKASTNLAAKAISWRSGSGSEAPQSTPKKREGEPPELPIPSVIDSPDDLDAYRGPRGLNITGSPLRMHAMFSSPSSSFDDSFANMSSGTQLVLPSMRAAARLGISSPKSDDNRVLSAPRPLLLSSSSREATPSRSMRARQTSAKYASPLTSKWLPPISNNMGHGHDTSGEADTSIPYAAAPPIHAALRISPPRFRPDNPHMTPPPSTSSRSSLQLMHGLPMPAPPIARGNGAASPKAVEHLDALIEQMQSSDLMTKNQPA</sequence>
<dbReference type="AlphaFoldDB" id="A0AAF0J4M7"/>
<proteinExistence type="predicted"/>
<feature type="domain" description="Rab-GAP TBC" evidence="2">
    <location>
        <begin position="1"/>
        <end position="261"/>
    </location>
</feature>
<dbReference type="EMBL" id="CP119877">
    <property type="protein sequence ID" value="WFD33358.1"/>
    <property type="molecule type" value="Genomic_DNA"/>
</dbReference>
<organism evidence="3 4">
    <name type="scientific">Malassezia cuniculi</name>
    <dbReference type="NCBI Taxonomy" id="948313"/>
    <lineage>
        <taxon>Eukaryota</taxon>
        <taxon>Fungi</taxon>
        <taxon>Dikarya</taxon>
        <taxon>Basidiomycota</taxon>
        <taxon>Ustilaginomycotina</taxon>
        <taxon>Malasseziomycetes</taxon>
        <taxon>Malasseziales</taxon>
        <taxon>Malasseziaceae</taxon>
        <taxon>Malassezia</taxon>
    </lineage>
</organism>
<dbReference type="PANTHER" id="PTHR22957:SF27">
    <property type="entry name" value="TBC1 DOMAIN FAMILY MEMBER 13"/>
    <property type="match status" value="1"/>
</dbReference>
<accession>A0AAF0J4M7</accession>
<keyword evidence="4" id="KW-1185">Reference proteome</keyword>
<reference evidence="3" key="1">
    <citation type="submission" date="2023-03" db="EMBL/GenBank/DDBJ databases">
        <title>Mating type loci evolution in Malassezia.</title>
        <authorList>
            <person name="Coelho M.A."/>
        </authorList>
    </citation>
    <scope>NUCLEOTIDE SEQUENCE</scope>
    <source>
        <strain evidence="3">CBS 11721</strain>
    </source>
</reference>
<feature type="compositionally biased region" description="Polar residues" evidence="1">
    <location>
        <begin position="437"/>
        <end position="448"/>
    </location>
</feature>
<dbReference type="Proteomes" id="UP001219933">
    <property type="component" value="Chromosome 1"/>
</dbReference>
<dbReference type="PANTHER" id="PTHR22957">
    <property type="entry name" value="TBC1 DOMAIN FAMILY MEMBER GTPASE-ACTIVATING PROTEIN"/>
    <property type="match status" value="1"/>
</dbReference>
<evidence type="ECO:0000313" key="3">
    <source>
        <dbReference type="EMBL" id="WFD33358.1"/>
    </source>
</evidence>
<dbReference type="Pfam" id="PF00566">
    <property type="entry name" value="RabGAP-TBC"/>
    <property type="match status" value="1"/>
</dbReference>
<dbReference type="InterPro" id="IPR035969">
    <property type="entry name" value="Rab-GAP_TBC_sf"/>
</dbReference>
<evidence type="ECO:0000313" key="4">
    <source>
        <dbReference type="Proteomes" id="UP001219933"/>
    </source>
</evidence>
<feature type="region of interest" description="Disordered" evidence="1">
    <location>
        <begin position="615"/>
        <end position="657"/>
    </location>
</feature>
<dbReference type="SUPFAM" id="SSF47923">
    <property type="entry name" value="Ypt/Rab-GAP domain of gyp1p"/>
    <property type="match status" value="2"/>
</dbReference>
<feature type="compositionally biased region" description="Low complexity" evidence="1">
    <location>
        <begin position="537"/>
        <end position="549"/>
    </location>
</feature>
<dbReference type="Gene3D" id="1.10.472.80">
    <property type="entry name" value="Ypt/Rab-GAP domain of gyp1p, domain 3"/>
    <property type="match status" value="1"/>
</dbReference>
<feature type="compositionally biased region" description="Polar residues" evidence="1">
    <location>
        <begin position="550"/>
        <end position="569"/>
    </location>
</feature>
<dbReference type="SMART" id="SM00164">
    <property type="entry name" value="TBC"/>
    <property type="match status" value="1"/>
</dbReference>